<dbReference type="SUPFAM" id="SSF55124">
    <property type="entry name" value="Nitrite/Sulfite reductase N-terminal domain-like"/>
    <property type="match status" value="1"/>
</dbReference>
<dbReference type="InterPro" id="IPR051329">
    <property type="entry name" value="NIR_SIR_4Fe-4S"/>
</dbReference>
<dbReference type="RefSeq" id="WP_170149971.1">
    <property type="nucleotide sequence ID" value="NZ_RBIN01000001.1"/>
</dbReference>
<keyword evidence="4" id="KW-0560">Oxidoreductase</keyword>
<gene>
    <name evidence="9" type="ORF">C7446_0342</name>
</gene>
<feature type="domain" description="Nitrite/Sulfite reductase ferredoxin-like" evidence="8">
    <location>
        <begin position="33"/>
        <end position="95"/>
    </location>
</feature>
<dbReference type="Pfam" id="PF03460">
    <property type="entry name" value="NIR_SIR_ferr"/>
    <property type="match status" value="1"/>
</dbReference>
<keyword evidence="3" id="KW-0479">Metal-binding</keyword>
<protein>
    <submittedName>
        <fullName evidence="9">Precorrin-3B synthase</fullName>
    </submittedName>
</protein>
<dbReference type="Proteomes" id="UP000281975">
    <property type="component" value="Unassembled WGS sequence"/>
</dbReference>
<proteinExistence type="predicted"/>
<evidence type="ECO:0000256" key="1">
    <source>
        <dbReference type="ARBA" id="ARBA00022485"/>
    </source>
</evidence>
<evidence type="ECO:0000313" key="9">
    <source>
        <dbReference type="EMBL" id="RKR07530.1"/>
    </source>
</evidence>
<sequence length="471" mass="49422">MIPFATDTSDGGDARRRQGLRRGACPTLHAPMATGDGHLARLPPLPRGLGVAETIVLCEAAERLGNGIIELTRRGNLQLRGLQAEDVGRLPRELAGHPGHASASVIGSDLLDPRAPAITLDALMACDAGLDDTDRAVAGRLRERLLAAGVEGLAPKVAVVIDAGGEWAGLDRLSADLRIRLVRDSDGERRGWLGLAGDADTVTWLGDIGLARLAEGAEALLEAIAACGPRARGRDLLAHRAPLQLCEVLGLRPAIAWVRPRPPERPVVGADSQQLEIHWPFGQLEATTLLQLTRAARRCGADTFAPAPGRRWRVAGHGSLDVAALAHRARTLGLITDPDDPRLSLESCVGAAGCASGQLMTRTLAADIAAAAAPLCDGSVSLHLSGCTKGCARPNPATLVLTGTPEGVTLGLEARADDSGQLVALAAERLPQAVAQLARRVQRVHRHGETMRETLVRLGEARLAAWLAATE</sequence>
<evidence type="ECO:0000256" key="3">
    <source>
        <dbReference type="ARBA" id="ARBA00022723"/>
    </source>
</evidence>
<dbReference type="Gene3D" id="3.30.413.10">
    <property type="entry name" value="Sulfite Reductase Hemoprotein, domain 1"/>
    <property type="match status" value="1"/>
</dbReference>
<evidence type="ECO:0000313" key="10">
    <source>
        <dbReference type="Proteomes" id="UP000281975"/>
    </source>
</evidence>
<evidence type="ECO:0000256" key="5">
    <source>
        <dbReference type="ARBA" id="ARBA00023004"/>
    </source>
</evidence>
<dbReference type="Gene3D" id="3.90.480.20">
    <property type="match status" value="1"/>
</dbReference>
<dbReference type="GO" id="GO:0051539">
    <property type="term" value="F:4 iron, 4 sulfur cluster binding"/>
    <property type="evidence" value="ECO:0007669"/>
    <property type="project" value="UniProtKB-KW"/>
</dbReference>
<feature type="region of interest" description="Disordered" evidence="7">
    <location>
        <begin position="1"/>
        <end position="39"/>
    </location>
</feature>
<keyword evidence="2" id="KW-0349">Heme</keyword>
<keyword evidence="10" id="KW-1185">Reference proteome</keyword>
<comment type="caution">
    <text evidence="9">The sequence shown here is derived from an EMBL/GenBank/DDBJ whole genome shotgun (WGS) entry which is preliminary data.</text>
</comment>
<keyword evidence="1" id="KW-0004">4Fe-4S</keyword>
<evidence type="ECO:0000259" key="8">
    <source>
        <dbReference type="Pfam" id="PF03460"/>
    </source>
</evidence>
<keyword evidence="6" id="KW-0411">Iron-sulfur</keyword>
<dbReference type="InterPro" id="IPR005117">
    <property type="entry name" value="NiRdtase/SiRdtase_haem-b_fer"/>
</dbReference>
<keyword evidence="5" id="KW-0408">Iron</keyword>
<accession>A0A420X1A5</accession>
<name>A0A420X1A5_9GAMM</name>
<dbReference type="EMBL" id="RBIN01000001">
    <property type="protein sequence ID" value="RKR07530.1"/>
    <property type="molecule type" value="Genomic_DNA"/>
</dbReference>
<dbReference type="PANTHER" id="PTHR32439:SF9">
    <property type="entry name" value="BLR3264 PROTEIN"/>
    <property type="match status" value="1"/>
</dbReference>
<dbReference type="PANTHER" id="PTHR32439">
    <property type="entry name" value="FERREDOXIN--NITRITE REDUCTASE, CHLOROPLASTIC"/>
    <property type="match status" value="1"/>
</dbReference>
<reference evidence="9 10" key="1">
    <citation type="submission" date="2018-10" db="EMBL/GenBank/DDBJ databases">
        <title>Genomic Encyclopedia of Type Strains, Phase IV (KMG-IV): sequencing the most valuable type-strain genomes for metagenomic binning, comparative biology and taxonomic classification.</title>
        <authorList>
            <person name="Goeker M."/>
        </authorList>
    </citation>
    <scope>NUCLEOTIDE SEQUENCE [LARGE SCALE GENOMIC DNA]</scope>
    <source>
        <strain evidence="9 10">DSM 23229</strain>
    </source>
</reference>
<dbReference type="InterPro" id="IPR045854">
    <property type="entry name" value="NO2/SO3_Rdtase_4Fe4S_sf"/>
</dbReference>
<dbReference type="GO" id="GO:0046872">
    <property type="term" value="F:metal ion binding"/>
    <property type="evidence" value="ECO:0007669"/>
    <property type="project" value="UniProtKB-KW"/>
</dbReference>
<dbReference type="GO" id="GO:0016491">
    <property type="term" value="F:oxidoreductase activity"/>
    <property type="evidence" value="ECO:0007669"/>
    <property type="project" value="UniProtKB-KW"/>
</dbReference>
<organism evidence="9 10">
    <name type="scientific">Kushneria sinocarnis</name>
    <dbReference type="NCBI Taxonomy" id="595502"/>
    <lineage>
        <taxon>Bacteria</taxon>
        <taxon>Pseudomonadati</taxon>
        <taxon>Pseudomonadota</taxon>
        <taxon>Gammaproteobacteria</taxon>
        <taxon>Oceanospirillales</taxon>
        <taxon>Halomonadaceae</taxon>
        <taxon>Kushneria</taxon>
    </lineage>
</organism>
<evidence type="ECO:0000256" key="4">
    <source>
        <dbReference type="ARBA" id="ARBA00023002"/>
    </source>
</evidence>
<evidence type="ECO:0000256" key="7">
    <source>
        <dbReference type="SAM" id="MobiDB-lite"/>
    </source>
</evidence>
<dbReference type="SUPFAM" id="SSF56014">
    <property type="entry name" value="Nitrite and sulphite reductase 4Fe-4S domain-like"/>
    <property type="match status" value="1"/>
</dbReference>
<evidence type="ECO:0000256" key="2">
    <source>
        <dbReference type="ARBA" id="ARBA00022617"/>
    </source>
</evidence>
<dbReference type="AlphaFoldDB" id="A0A420X1A5"/>
<dbReference type="InterPro" id="IPR036136">
    <property type="entry name" value="Nit/Sulf_reduc_fer-like_dom_sf"/>
</dbReference>
<evidence type="ECO:0000256" key="6">
    <source>
        <dbReference type="ARBA" id="ARBA00023014"/>
    </source>
</evidence>